<reference evidence="1" key="4">
    <citation type="submission" date="2025-09" db="UniProtKB">
        <authorList>
            <consortium name="Ensembl"/>
        </authorList>
    </citation>
    <scope>IDENTIFICATION</scope>
</reference>
<dbReference type="GeneTree" id="ENSGT00940000177642"/>
<dbReference type="Bgee" id="ENSAMXG00000033564">
    <property type="expression patterns" value="Expressed in testis and 14 other cell types or tissues"/>
</dbReference>
<evidence type="ECO:0000313" key="2">
    <source>
        <dbReference type="Proteomes" id="UP000018467"/>
    </source>
</evidence>
<organism evidence="1 2">
    <name type="scientific">Astyanax mexicanus</name>
    <name type="common">Blind cave fish</name>
    <name type="synonym">Astyanax fasciatus mexicanus</name>
    <dbReference type="NCBI Taxonomy" id="7994"/>
    <lineage>
        <taxon>Eukaryota</taxon>
        <taxon>Metazoa</taxon>
        <taxon>Chordata</taxon>
        <taxon>Craniata</taxon>
        <taxon>Vertebrata</taxon>
        <taxon>Euteleostomi</taxon>
        <taxon>Actinopterygii</taxon>
        <taxon>Neopterygii</taxon>
        <taxon>Teleostei</taxon>
        <taxon>Ostariophysi</taxon>
        <taxon>Characiformes</taxon>
        <taxon>Characoidei</taxon>
        <taxon>Acestrorhamphidae</taxon>
        <taxon>Acestrorhamphinae</taxon>
        <taxon>Astyanax</taxon>
    </lineage>
</organism>
<dbReference type="Ensembl" id="ENSAMXT00000038064.1">
    <property type="protein sequence ID" value="ENSAMXP00000050430.1"/>
    <property type="gene ID" value="ENSAMXG00000033564.1"/>
</dbReference>
<name>A0A3B1K8M2_ASTMX</name>
<dbReference type="Proteomes" id="UP000018467">
    <property type="component" value="Unassembled WGS sequence"/>
</dbReference>
<reference evidence="1" key="3">
    <citation type="submission" date="2025-08" db="UniProtKB">
        <authorList>
            <consortium name="Ensembl"/>
        </authorList>
    </citation>
    <scope>IDENTIFICATION</scope>
</reference>
<dbReference type="SUPFAM" id="SSF56672">
    <property type="entry name" value="DNA/RNA polymerases"/>
    <property type="match status" value="1"/>
</dbReference>
<dbReference type="AlphaFoldDB" id="A0A3B1K8M2"/>
<reference evidence="2" key="1">
    <citation type="submission" date="2013-03" db="EMBL/GenBank/DDBJ databases">
        <authorList>
            <person name="Jeffery W."/>
            <person name="Warren W."/>
            <person name="Wilson R.K."/>
        </authorList>
    </citation>
    <scope>NUCLEOTIDE SEQUENCE</scope>
    <source>
        <strain evidence="2">female</strain>
    </source>
</reference>
<dbReference type="Gene3D" id="1.10.287.210">
    <property type="match status" value="1"/>
</dbReference>
<dbReference type="InterPro" id="IPR018154">
    <property type="entry name" value="TLV/ENV_coat_polyprotein"/>
</dbReference>
<protein>
    <submittedName>
        <fullName evidence="1">Uncharacterized protein</fullName>
    </submittedName>
</protein>
<accession>A0A3B1K8M2</accession>
<dbReference type="SUPFAM" id="SSF58069">
    <property type="entry name" value="Virus ectodomain"/>
    <property type="match status" value="1"/>
</dbReference>
<proteinExistence type="predicted"/>
<dbReference type="PANTHER" id="PTHR10424">
    <property type="entry name" value="VIRAL ENVELOPE PROTEIN"/>
    <property type="match status" value="1"/>
</dbReference>
<keyword evidence="2" id="KW-1185">Reference proteome</keyword>
<dbReference type="InParanoid" id="A0A3B1K8M2"/>
<evidence type="ECO:0000313" key="1">
    <source>
        <dbReference type="Ensembl" id="ENSAMXP00000050430.1"/>
    </source>
</evidence>
<dbReference type="Pfam" id="PF00429">
    <property type="entry name" value="TLV_coat"/>
    <property type="match status" value="1"/>
</dbReference>
<reference evidence="2" key="2">
    <citation type="journal article" date="2014" name="Nat. Commun.">
        <title>The cavefish genome reveals candidate genes for eye loss.</title>
        <authorList>
            <person name="McGaugh S.E."/>
            <person name="Gross J.B."/>
            <person name="Aken B."/>
            <person name="Blin M."/>
            <person name="Borowsky R."/>
            <person name="Chalopin D."/>
            <person name="Hinaux H."/>
            <person name="Jeffery W.R."/>
            <person name="Keene A."/>
            <person name="Ma L."/>
            <person name="Minx P."/>
            <person name="Murphy D."/>
            <person name="O'Quin K.E."/>
            <person name="Retaux S."/>
            <person name="Rohner N."/>
            <person name="Searle S.M."/>
            <person name="Stahl B.A."/>
            <person name="Tabin C."/>
            <person name="Volff J.N."/>
            <person name="Yoshizawa M."/>
            <person name="Warren W.C."/>
        </authorList>
    </citation>
    <scope>NUCLEOTIDE SEQUENCE [LARGE SCALE GENOMIC DNA]</scope>
    <source>
        <strain evidence="2">female</strain>
    </source>
</reference>
<sequence length="95" mass="10793">DSPVRTPIFPVKKPGRDEWRFVQDLKAVNAAVQARMRAIRQAVLQNRMALDLLLSHEGGVCQVLKTSCCFSIPDYYENITDLRFPPKPNSWSGHP</sequence>
<dbReference type="InterPro" id="IPR043502">
    <property type="entry name" value="DNA/RNA_pol_sf"/>
</dbReference>